<feature type="compositionally biased region" description="Low complexity" evidence="2">
    <location>
        <begin position="1"/>
        <end position="24"/>
    </location>
</feature>
<evidence type="ECO:0000256" key="2">
    <source>
        <dbReference type="SAM" id="MobiDB-lite"/>
    </source>
</evidence>
<gene>
    <name evidence="4" type="ORF">P7W03_33990</name>
</gene>
<evidence type="ECO:0000313" key="4">
    <source>
        <dbReference type="EMBL" id="WMC90326.1"/>
    </source>
</evidence>
<sequence>MTAATRRPARPDAAARGATGTGRAAAHHGEILQGVFLDERRRPCHGLVTLPVVGRGSTARFTQRPETPPEEVTVSPAGRTKARAAAVLAVHACAARCRRAPCGGELVLTGDLPVGLGMGSSTSDVIATVRAVAASWGLLLPPRTIARIAVRAEGASDPLMHGSRPLLFAQREGRVLERLGTALPPAVVVGCALGGGEPVDTLSLPAPDHGEDLHAYEHLRRMLRRAVTDTDTALLGRVSTASARMRQRVLRHREFPALTGIADSTGAAGVQIAHSGNVAGLLYDPRTPGLHRRLRRCARALDRAGIPQTRTFTTFATPHQRGVPPWTHTSRTPSADRT</sequence>
<dbReference type="EMBL" id="CP121271">
    <property type="protein sequence ID" value="WMC90326.1"/>
    <property type="molecule type" value="Genomic_DNA"/>
</dbReference>
<feature type="region of interest" description="Disordered" evidence="2">
    <location>
        <begin position="316"/>
        <end position="338"/>
    </location>
</feature>
<dbReference type="GO" id="GO:0016301">
    <property type="term" value="F:kinase activity"/>
    <property type="evidence" value="ECO:0007669"/>
    <property type="project" value="UniProtKB-KW"/>
</dbReference>
<dbReference type="Gene3D" id="3.30.230.10">
    <property type="match status" value="1"/>
</dbReference>
<feature type="region of interest" description="Disordered" evidence="2">
    <location>
        <begin position="1"/>
        <end position="25"/>
    </location>
</feature>
<protein>
    <submittedName>
        <fullName evidence="4">GHMP kinase</fullName>
    </submittedName>
</protein>
<dbReference type="GO" id="GO:0005524">
    <property type="term" value="F:ATP binding"/>
    <property type="evidence" value="ECO:0007669"/>
    <property type="project" value="InterPro"/>
</dbReference>
<evidence type="ECO:0000313" key="5">
    <source>
        <dbReference type="Proteomes" id="UP001231701"/>
    </source>
</evidence>
<dbReference type="InterPro" id="IPR020568">
    <property type="entry name" value="Ribosomal_Su5_D2-typ_SF"/>
</dbReference>
<feature type="domain" description="GHMP kinase N-terminal" evidence="3">
    <location>
        <begin position="94"/>
        <end position="154"/>
    </location>
</feature>
<dbReference type="InterPro" id="IPR014721">
    <property type="entry name" value="Ribsml_uS5_D2-typ_fold_subgr"/>
</dbReference>
<keyword evidence="1 4" id="KW-0808">Transferase</keyword>
<keyword evidence="1 4" id="KW-0418">Kinase</keyword>
<organism evidence="4 5">
    <name type="scientific">Streptomyces rochei</name>
    <name type="common">Streptomyces parvullus</name>
    <dbReference type="NCBI Taxonomy" id="1928"/>
    <lineage>
        <taxon>Bacteria</taxon>
        <taxon>Bacillati</taxon>
        <taxon>Actinomycetota</taxon>
        <taxon>Actinomycetes</taxon>
        <taxon>Kitasatosporales</taxon>
        <taxon>Streptomycetaceae</taxon>
        <taxon>Streptomyces</taxon>
        <taxon>Streptomyces rochei group</taxon>
    </lineage>
</organism>
<dbReference type="RefSeq" id="WP_306693469.1">
    <property type="nucleotide sequence ID" value="NZ_CP121271.1"/>
</dbReference>
<feature type="compositionally biased region" description="Polar residues" evidence="2">
    <location>
        <begin position="327"/>
        <end position="338"/>
    </location>
</feature>
<accession>A0AAX3ZSS9</accession>
<evidence type="ECO:0000256" key="1">
    <source>
        <dbReference type="ARBA" id="ARBA00022777"/>
    </source>
</evidence>
<reference evidence="4" key="1">
    <citation type="submission" date="2023-03" db="EMBL/GenBank/DDBJ databases">
        <title>Borrelidin-producing and root-colonizing Streptomyces rochei is a potent biopesticide for soil-borne oomycete-caused plant diseases.</title>
        <authorList>
            <person name="Zhou D."/>
            <person name="Wang X."/>
            <person name="Navarro-Munoz J.C."/>
            <person name="Li W."/>
            <person name="Li J."/>
            <person name="Jiu M."/>
            <person name="Deng S."/>
            <person name="Ye Y."/>
            <person name="Daly P."/>
            <person name="Wei L."/>
        </authorList>
    </citation>
    <scope>NUCLEOTIDE SEQUENCE</scope>
    <source>
        <strain evidence="4">JK1</strain>
    </source>
</reference>
<dbReference type="InterPro" id="IPR006204">
    <property type="entry name" value="GHMP_kinase_N_dom"/>
</dbReference>
<proteinExistence type="predicted"/>
<dbReference type="GeneID" id="90947156"/>
<dbReference type="Proteomes" id="UP001231701">
    <property type="component" value="Chromosome"/>
</dbReference>
<dbReference type="SUPFAM" id="SSF54211">
    <property type="entry name" value="Ribosomal protein S5 domain 2-like"/>
    <property type="match status" value="1"/>
</dbReference>
<evidence type="ECO:0000259" key="3">
    <source>
        <dbReference type="Pfam" id="PF00288"/>
    </source>
</evidence>
<name>A0AAX3ZSS9_STRRO</name>
<dbReference type="AlphaFoldDB" id="A0AAX3ZSS9"/>
<dbReference type="Pfam" id="PF00288">
    <property type="entry name" value="GHMP_kinases_N"/>
    <property type="match status" value="1"/>
</dbReference>